<evidence type="ECO:0000313" key="2">
    <source>
        <dbReference type="Proteomes" id="UP000077266"/>
    </source>
</evidence>
<proteinExistence type="predicted"/>
<dbReference type="AlphaFoldDB" id="A0A165IX10"/>
<reference evidence="1 2" key="1">
    <citation type="journal article" date="2016" name="Mol. Biol. Evol.">
        <title>Comparative Genomics of Early-Diverging Mushroom-Forming Fungi Provides Insights into the Origins of Lignocellulose Decay Capabilities.</title>
        <authorList>
            <person name="Nagy L.G."/>
            <person name="Riley R."/>
            <person name="Tritt A."/>
            <person name="Adam C."/>
            <person name="Daum C."/>
            <person name="Floudas D."/>
            <person name="Sun H."/>
            <person name="Yadav J.S."/>
            <person name="Pangilinan J."/>
            <person name="Larsson K.H."/>
            <person name="Matsuura K."/>
            <person name="Barry K."/>
            <person name="Labutti K."/>
            <person name="Kuo R."/>
            <person name="Ohm R.A."/>
            <person name="Bhattacharya S.S."/>
            <person name="Shirouzu T."/>
            <person name="Yoshinaga Y."/>
            <person name="Martin F.M."/>
            <person name="Grigoriev I.V."/>
            <person name="Hibbett D.S."/>
        </authorList>
    </citation>
    <scope>NUCLEOTIDE SEQUENCE [LARGE SCALE GENOMIC DNA]</scope>
    <source>
        <strain evidence="1 2">HHB12029</strain>
    </source>
</reference>
<dbReference type="Proteomes" id="UP000077266">
    <property type="component" value="Unassembled WGS sequence"/>
</dbReference>
<keyword evidence="2" id="KW-1185">Reference proteome</keyword>
<gene>
    <name evidence="1" type="ORF">EXIGLDRAFT_575021</name>
</gene>
<feature type="non-terminal residue" evidence="1">
    <location>
        <position position="1"/>
    </location>
</feature>
<dbReference type="EMBL" id="KV425980">
    <property type="protein sequence ID" value="KZV93995.1"/>
    <property type="molecule type" value="Genomic_DNA"/>
</dbReference>
<name>A0A165IX10_EXIGL</name>
<evidence type="ECO:0000313" key="1">
    <source>
        <dbReference type="EMBL" id="KZV93995.1"/>
    </source>
</evidence>
<dbReference type="InParanoid" id="A0A165IX10"/>
<protein>
    <submittedName>
        <fullName evidence="1">Uncharacterized protein</fullName>
    </submittedName>
</protein>
<accession>A0A165IX10</accession>
<dbReference type="OrthoDB" id="3040495at2759"/>
<organism evidence="1 2">
    <name type="scientific">Exidia glandulosa HHB12029</name>
    <dbReference type="NCBI Taxonomy" id="1314781"/>
    <lineage>
        <taxon>Eukaryota</taxon>
        <taxon>Fungi</taxon>
        <taxon>Dikarya</taxon>
        <taxon>Basidiomycota</taxon>
        <taxon>Agaricomycotina</taxon>
        <taxon>Agaricomycetes</taxon>
        <taxon>Auriculariales</taxon>
        <taxon>Exidiaceae</taxon>
        <taxon>Exidia</taxon>
    </lineage>
</organism>
<feature type="non-terminal residue" evidence="1">
    <location>
        <position position="168"/>
    </location>
</feature>
<sequence length="168" mass="18697">GPDWVTQAPAAWAEADDWRTHVLAAGTATPIATVLQKNRKAFNGFGRHTATDVCHELQLHPVAPCILYARIIQNGRCSAFTLFQVLTKYLTSLRCPEVLKGSAGTINSNYPFQFHVTGLRYFINNCIALFRKSDVRIPSAQWLEMKSKGLFSRSHIIGMSVSFVFPLA</sequence>